<dbReference type="EMBL" id="HACM01003907">
    <property type="protein sequence ID" value="CRZ04349.1"/>
    <property type="molecule type" value="Transcribed_RNA"/>
</dbReference>
<sequence>SRSRHGGSEAIERDGHAAIIRLHRRRLLGTVPNHGQGGDDRLRRGRQLAPAPEVVHVRADHVPPGRDVLVAAHADDALSLPSLRPPHIAVFAAQSGPGRRRIGGDS</sequence>
<organism evidence="1">
    <name type="scientific">Spongospora subterranea</name>
    <dbReference type="NCBI Taxonomy" id="70186"/>
    <lineage>
        <taxon>Eukaryota</taxon>
        <taxon>Sar</taxon>
        <taxon>Rhizaria</taxon>
        <taxon>Endomyxa</taxon>
        <taxon>Phytomyxea</taxon>
        <taxon>Plasmodiophorida</taxon>
        <taxon>Plasmodiophoridae</taxon>
        <taxon>Spongospora</taxon>
    </lineage>
</organism>
<evidence type="ECO:0000313" key="1">
    <source>
        <dbReference type="EMBL" id="CRZ04349.1"/>
    </source>
</evidence>
<reference evidence="1" key="1">
    <citation type="submission" date="2015-04" db="EMBL/GenBank/DDBJ databases">
        <title>The genome sequence of the plant pathogenic Rhizarian Plasmodiophora brassicae reveals insights in its biotrophic life cycle and the origin of chitin synthesis.</title>
        <authorList>
            <person name="Schwelm A."/>
            <person name="Fogelqvist J."/>
            <person name="Knaust A."/>
            <person name="Julke S."/>
            <person name="Lilja T."/>
            <person name="Dhandapani V."/>
            <person name="Bonilla-Rosso G."/>
            <person name="Karlsson M."/>
            <person name="Shevchenko A."/>
            <person name="Choi S.R."/>
            <person name="Kim H.G."/>
            <person name="Park J.Y."/>
            <person name="Lim Y.P."/>
            <person name="Ludwig-Muller J."/>
            <person name="Dixelius C."/>
        </authorList>
    </citation>
    <scope>NUCLEOTIDE SEQUENCE</scope>
    <source>
        <tissue evidence="1">Potato root galls</tissue>
    </source>
</reference>
<feature type="non-terminal residue" evidence="1">
    <location>
        <position position="1"/>
    </location>
</feature>
<accession>A0A0H5R7U1</accession>
<proteinExistence type="predicted"/>
<name>A0A0H5R7U1_9EUKA</name>
<dbReference type="AlphaFoldDB" id="A0A0H5R7U1"/>
<protein>
    <submittedName>
        <fullName evidence="1">Uncharacterized protein</fullName>
    </submittedName>
</protein>